<evidence type="ECO:0000256" key="12">
    <source>
        <dbReference type="PIRNR" id="PIRNR015601"/>
    </source>
</evidence>
<dbReference type="AlphaFoldDB" id="A0A1R4GV05"/>
<evidence type="ECO:0000256" key="5">
    <source>
        <dbReference type="ARBA" id="ARBA00022490"/>
    </source>
</evidence>
<dbReference type="RefSeq" id="WP_087000751.1">
    <property type="nucleotide sequence ID" value="NZ_FUHW01000046.1"/>
</dbReference>
<dbReference type="GO" id="GO:0005737">
    <property type="term" value="C:cytoplasm"/>
    <property type="evidence" value="ECO:0007669"/>
    <property type="project" value="UniProtKB-SubCell"/>
</dbReference>
<evidence type="ECO:0000256" key="3">
    <source>
        <dbReference type="ARBA" id="ARBA00012328"/>
    </source>
</evidence>
<dbReference type="EMBL" id="FUHW01000046">
    <property type="protein sequence ID" value="SJM72008.1"/>
    <property type="molecule type" value="Genomic_DNA"/>
</dbReference>
<dbReference type="GO" id="GO:0070475">
    <property type="term" value="P:rRNA base methylation"/>
    <property type="evidence" value="ECO:0007669"/>
    <property type="project" value="TreeGrafter"/>
</dbReference>
<dbReference type="NCBIfam" id="TIGR00046">
    <property type="entry name" value="RsmE family RNA methyltransferase"/>
    <property type="match status" value="1"/>
</dbReference>
<evidence type="ECO:0000313" key="16">
    <source>
        <dbReference type="Proteomes" id="UP000195913"/>
    </source>
</evidence>
<protein>
    <recommendedName>
        <fullName evidence="4 12">Ribosomal RNA small subunit methyltransferase E</fullName>
        <ecNumber evidence="3 12">2.1.1.193</ecNumber>
    </recommendedName>
</protein>
<accession>A0A1R4GV05</accession>
<dbReference type="InterPro" id="IPR046887">
    <property type="entry name" value="RsmE_PUA-like"/>
</dbReference>
<evidence type="ECO:0000256" key="2">
    <source>
        <dbReference type="ARBA" id="ARBA00005528"/>
    </source>
</evidence>
<comment type="catalytic activity">
    <reaction evidence="11 12">
        <text>uridine(1498) in 16S rRNA + S-adenosyl-L-methionine = N(3)-methyluridine(1498) in 16S rRNA + S-adenosyl-L-homocysteine + H(+)</text>
        <dbReference type="Rhea" id="RHEA:42920"/>
        <dbReference type="Rhea" id="RHEA-COMP:10283"/>
        <dbReference type="Rhea" id="RHEA-COMP:10284"/>
        <dbReference type="ChEBI" id="CHEBI:15378"/>
        <dbReference type="ChEBI" id="CHEBI:57856"/>
        <dbReference type="ChEBI" id="CHEBI:59789"/>
        <dbReference type="ChEBI" id="CHEBI:65315"/>
        <dbReference type="ChEBI" id="CHEBI:74502"/>
        <dbReference type="EC" id="2.1.1.193"/>
    </reaction>
</comment>
<dbReference type="InterPro" id="IPR015947">
    <property type="entry name" value="PUA-like_sf"/>
</dbReference>
<name>A0A1R4GV05_9MICC</name>
<evidence type="ECO:0000256" key="1">
    <source>
        <dbReference type="ARBA" id="ARBA00004496"/>
    </source>
</evidence>
<evidence type="ECO:0000256" key="10">
    <source>
        <dbReference type="ARBA" id="ARBA00025699"/>
    </source>
</evidence>
<keyword evidence="8 12" id="KW-0808">Transferase</keyword>
<dbReference type="InterPro" id="IPR046886">
    <property type="entry name" value="RsmE_MTase_dom"/>
</dbReference>
<proteinExistence type="inferred from homology"/>
<dbReference type="GO" id="GO:0070042">
    <property type="term" value="F:rRNA (uridine-N3-)-methyltransferase activity"/>
    <property type="evidence" value="ECO:0007669"/>
    <property type="project" value="TreeGrafter"/>
</dbReference>
<keyword evidence="6 12" id="KW-0698">rRNA processing</keyword>
<dbReference type="Pfam" id="PF04452">
    <property type="entry name" value="Methyltrans_RNA"/>
    <property type="match status" value="1"/>
</dbReference>
<comment type="similarity">
    <text evidence="2 12">Belongs to the RNA methyltransferase RsmE family.</text>
</comment>
<keyword evidence="7 12" id="KW-0489">Methyltransferase</keyword>
<reference evidence="15 16" key="1">
    <citation type="submission" date="2017-02" db="EMBL/GenBank/DDBJ databases">
        <authorList>
            <person name="Peterson S.W."/>
        </authorList>
    </citation>
    <scope>NUCLEOTIDE SEQUENCE [LARGE SCALE GENOMIC DNA]</scope>
    <source>
        <strain evidence="15 16">B Ar 00.02</strain>
    </source>
</reference>
<dbReference type="Gene3D" id="3.40.1280.10">
    <property type="match status" value="1"/>
</dbReference>
<evidence type="ECO:0000256" key="9">
    <source>
        <dbReference type="ARBA" id="ARBA00022691"/>
    </source>
</evidence>
<dbReference type="CDD" id="cd18084">
    <property type="entry name" value="RsmE-like"/>
    <property type="match status" value="1"/>
</dbReference>
<dbReference type="PIRSF" id="PIRSF015601">
    <property type="entry name" value="MTase_slr0722"/>
    <property type="match status" value="1"/>
</dbReference>
<feature type="domain" description="Ribosomal RNA small subunit methyltransferase E PUA-like" evidence="14">
    <location>
        <begin position="24"/>
        <end position="70"/>
    </location>
</feature>
<dbReference type="NCBIfam" id="NF008693">
    <property type="entry name" value="PRK11713.2-3"/>
    <property type="match status" value="1"/>
</dbReference>
<dbReference type="Pfam" id="PF20260">
    <property type="entry name" value="PUA_4"/>
    <property type="match status" value="1"/>
</dbReference>
<dbReference type="PANTHER" id="PTHR30027:SF3">
    <property type="entry name" value="16S RRNA (URACIL(1498)-N(3))-METHYLTRANSFERASE"/>
    <property type="match status" value="1"/>
</dbReference>
<evidence type="ECO:0000313" key="15">
    <source>
        <dbReference type="EMBL" id="SJM72008.1"/>
    </source>
</evidence>
<dbReference type="InterPro" id="IPR029028">
    <property type="entry name" value="Alpha/beta_knot_MTases"/>
</dbReference>
<evidence type="ECO:0000256" key="8">
    <source>
        <dbReference type="ARBA" id="ARBA00022679"/>
    </source>
</evidence>
<dbReference type="Proteomes" id="UP000195913">
    <property type="component" value="Unassembled WGS sequence"/>
</dbReference>
<evidence type="ECO:0000256" key="7">
    <source>
        <dbReference type="ARBA" id="ARBA00022603"/>
    </source>
</evidence>
<comment type="function">
    <text evidence="10 12">Specifically methylates the N3 position of the uracil ring of uridine 1498 (m3U1498) in 16S rRNA. Acts on the fully assembled 30S ribosomal subunit.</text>
</comment>
<sequence length="267" mass="28081">MSNQAFLLDDGLPASAAPGDAVVIDGPEGHHAVTVKRVRPGEQIDVLSGTGTRAVCTVRETAKASLTAIIDRIEREDEPPVELVLVQALAKGDRDLQAVEAAVELGIDAIQPWQSDRSVVRWAAAKADKGRAKWAATVRAAVKQSRRTRLPEVASVMTTQQLAARLAQPKTQDGPEVAIILHESATEPLSAVVRNFMDEVAAGDPAAGRPRILLLVGPEGGIADAEISRLTEAGAQTAVLGRHVLRASTAGPAALVITRHIAGVLDR</sequence>
<evidence type="ECO:0000256" key="6">
    <source>
        <dbReference type="ARBA" id="ARBA00022552"/>
    </source>
</evidence>
<organism evidence="15 16">
    <name type="scientific">Arthrobacter rhombi</name>
    <dbReference type="NCBI Taxonomy" id="71253"/>
    <lineage>
        <taxon>Bacteria</taxon>
        <taxon>Bacillati</taxon>
        <taxon>Actinomycetota</taxon>
        <taxon>Actinomycetes</taxon>
        <taxon>Micrococcales</taxon>
        <taxon>Micrococcaceae</taxon>
        <taxon>Arthrobacter</taxon>
    </lineage>
</organism>
<keyword evidence="5 12" id="KW-0963">Cytoplasm</keyword>
<keyword evidence="16" id="KW-1185">Reference proteome</keyword>
<feature type="domain" description="Ribosomal RNA small subunit methyltransferase E methyltransferase" evidence="13">
    <location>
        <begin position="78"/>
        <end position="257"/>
    </location>
</feature>
<dbReference type="EC" id="2.1.1.193" evidence="3 12"/>
<dbReference type="SUPFAM" id="SSF88697">
    <property type="entry name" value="PUA domain-like"/>
    <property type="match status" value="1"/>
</dbReference>
<evidence type="ECO:0000259" key="13">
    <source>
        <dbReference type="Pfam" id="PF04452"/>
    </source>
</evidence>
<dbReference type="InterPro" id="IPR006700">
    <property type="entry name" value="RsmE"/>
</dbReference>
<dbReference type="Gene3D" id="2.40.240.20">
    <property type="entry name" value="Hypothetical PUA domain-like, domain 1"/>
    <property type="match status" value="1"/>
</dbReference>
<evidence type="ECO:0000256" key="4">
    <source>
        <dbReference type="ARBA" id="ARBA00013673"/>
    </source>
</evidence>
<dbReference type="InterPro" id="IPR029026">
    <property type="entry name" value="tRNA_m1G_MTases_N"/>
</dbReference>
<evidence type="ECO:0000259" key="14">
    <source>
        <dbReference type="Pfam" id="PF20260"/>
    </source>
</evidence>
<comment type="subcellular location">
    <subcellularLocation>
        <location evidence="1 12">Cytoplasm</location>
    </subcellularLocation>
</comment>
<evidence type="ECO:0000256" key="11">
    <source>
        <dbReference type="ARBA" id="ARBA00047944"/>
    </source>
</evidence>
<dbReference type="SUPFAM" id="SSF75217">
    <property type="entry name" value="alpha/beta knot"/>
    <property type="match status" value="1"/>
</dbReference>
<dbReference type="PANTHER" id="PTHR30027">
    <property type="entry name" value="RIBOSOMAL RNA SMALL SUBUNIT METHYLTRANSFERASE E"/>
    <property type="match status" value="1"/>
</dbReference>
<gene>
    <name evidence="15" type="ORF">FM101_14180</name>
</gene>
<keyword evidence="9 12" id="KW-0949">S-adenosyl-L-methionine</keyword>